<comment type="caution">
    <text evidence="2">The sequence shown here is derived from an EMBL/GenBank/DDBJ whole genome shotgun (WGS) entry which is preliminary data.</text>
</comment>
<dbReference type="Proteomes" id="UP000265882">
    <property type="component" value="Unassembled WGS sequence"/>
</dbReference>
<organism evidence="2 3">
    <name type="scientific">Abyssobacteria bacterium (strain SURF_5)</name>
    <dbReference type="NCBI Taxonomy" id="2093360"/>
    <lineage>
        <taxon>Bacteria</taxon>
        <taxon>Pseudomonadati</taxon>
        <taxon>Candidatus Hydrogenedentota</taxon>
        <taxon>Candidatus Abyssobacteria</taxon>
    </lineage>
</organism>
<dbReference type="PANTHER" id="PTHR48079">
    <property type="entry name" value="PROTEIN YEEZ"/>
    <property type="match status" value="1"/>
</dbReference>
<evidence type="ECO:0000313" key="2">
    <source>
        <dbReference type="EMBL" id="RJP23237.1"/>
    </source>
</evidence>
<protein>
    <submittedName>
        <fullName evidence="2">NAD-dependent epimerase/dehydratase family protein</fullName>
    </submittedName>
</protein>
<sequence length="328" mass="36004">MNVFVTGASGFIGSNLCKRLVADGNRVYALARNPTEQSGEGLSYVRGDILNPKSFQAVLHDCDLIFHCAACVSFDKKDYPQAFEVNVEGTERILEAAHRAGVKKVVHLSACAVLGFSTTSEKVLDEAAAPPISKDNVYAYTKKMAEEKVLEYVRKGLDVSIANIATVYGAGDRKLNSGSVIKSVYEGKMRFVPPGGTSFVSVEDVVEGLILIARNGRPGERYILCSENMEYRQLVNRISAVLQVKRPLMTLPSIAYYPAVLAVTALNLLAPAGGDQVNLVTPQIVRETFGYKYFSSEKARRELGWHPARTFEEAVGSAFEYYRREGLL</sequence>
<dbReference type="PANTHER" id="PTHR48079:SF6">
    <property type="entry name" value="NAD(P)-BINDING DOMAIN-CONTAINING PROTEIN-RELATED"/>
    <property type="match status" value="1"/>
</dbReference>
<feature type="domain" description="NAD-dependent epimerase/dehydratase" evidence="1">
    <location>
        <begin position="3"/>
        <end position="223"/>
    </location>
</feature>
<reference evidence="2 3" key="1">
    <citation type="journal article" date="2017" name="ISME J.">
        <title>Energy and carbon metabolisms in a deep terrestrial subsurface fluid microbial community.</title>
        <authorList>
            <person name="Momper L."/>
            <person name="Jungbluth S.P."/>
            <person name="Lee M.D."/>
            <person name="Amend J.P."/>
        </authorList>
    </citation>
    <scope>NUCLEOTIDE SEQUENCE [LARGE SCALE GENOMIC DNA]</scope>
    <source>
        <strain evidence="2">SURF_5</strain>
    </source>
</reference>
<dbReference type="GO" id="GO:0005737">
    <property type="term" value="C:cytoplasm"/>
    <property type="evidence" value="ECO:0007669"/>
    <property type="project" value="TreeGrafter"/>
</dbReference>
<dbReference type="SUPFAM" id="SSF51735">
    <property type="entry name" value="NAD(P)-binding Rossmann-fold domains"/>
    <property type="match status" value="1"/>
</dbReference>
<dbReference type="EMBL" id="QZKU01000048">
    <property type="protein sequence ID" value="RJP23237.1"/>
    <property type="molecule type" value="Genomic_DNA"/>
</dbReference>
<evidence type="ECO:0000259" key="1">
    <source>
        <dbReference type="Pfam" id="PF01370"/>
    </source>
</evidence>
<dbReference type="InterPro" id="IPR051783">
    <property type="entry name" value="NAD(P)-dependent_oxidoreduct"/>
</dbReference>
<dbReference type="InterPro" id="IPR036291">
    <property type="entry name" value="NAD(P)-bd_dom_sf"/>
</dbReference>
<proteinExistence type="predicted"/>
<gene>
    <name evidence="2" type="ORF">C4520_06700</name>
</gene>
<name>A0A3A4NS18_ABYX5</name>
<dbReference type="Pfam" id="PF01370">
    <property type="entry name" value="Epimerase"/>
    <property type="match status" value="1"/>
</dbReference>
<dbReference type="Gene3D" id="3.40.50.720">
    <property type="entry name" value="NAD(P)-binding Rossmann-like Domain"/>
    <property type="match status" value="1"/>
</dbReference>
<evidence type="ECO:0000313" key="3">
    <source>
        <dbReference type="Proteomes" id="UP000265882"/>
    </source>
</evidence>
<dbReference type="GO" id="GO:0004029">
    <property type="term" value="F:aldehyde dehydrogenase (NAD+) activity"/>
    <property type="evidence" value="ECO:0007669"/>
    <property type="project" value="TreeGrafter"/>
</dbReference>
<dbReference type="InterPro" id="IPR001509">
    <property type="entry name" value="Epimerase_deHydtase"/>
</dbReference>
<accession>A0A3A4NS18</accession>
<dbReference type="AlphaFoldDB" id="A0A3A4NS18"/>